<keyword evidence="7" id="KW-1185">Reference proteome</keyword>
<evidence type="ECO:0000256" key="2">
    <source>
        <dbReference type="ARBA" id="ARBA00022771"/>
    </source>
</evidence>
<dbReference type="Proteomes" id="UP001219518">
    <property type="component" value="Unassembled WGS sequence"/>
</dbReference>
<comment type="caution">
    <text evidence="6">The sequence shown here is derived from an EMBL/GenBank/DDBJ whole genome shotgun (WGS) entry which is preliminary data.</text>
</comment>
<keyword evidence="3" id="KW-0862">Zinc</keyword>
<reference evidence="6" key="1">
    <citation type="submission" date="2021-07" db="EMBL/GenBank/DDBJ databases">
        <authorList>
            <person name="Catto M.A."/>
            <person name="Jacobson A."/>
            <person name="Kennedy G."/>
            <person name="Labadie P."/>
            <person name="Hunt B.G."/>
            <person name="Srinivasan R."/>
        </authorList>
    </citation>
    <scope>NUCLEOTIDE SEQUENCE</scope>
    <source>
        <strain evidence="6">PL_HMW_Pooled</strain>
        <tissue evidence="6">Head</tissue>
    </source>
</reference>
<feature type="domain" description="FLYWCH-type" evidence="5">
    <location>
        <begin position="8"/>
        <end position="64"/>
    </location>
</feature>
<evidence type="ECO:0000313" key="7">
    <source>
        <dbReference type="Proteomes" id="UP001219518"/>
    </source>
</evidence>
<dbReference type="InterPro" id="IPR007588">
    <property type="entry name" value="Znf_FLYWCH"/>
</dbReference>
<evidence type="ECO:0000256" key="1">
    <source>
        <dbReference type="ARBA" id="ARBA00022723"/>
    </source>
</evidence>
<evidence type="ECO:0000256" key="3">
    <source>
        <dbReference type="ARBA" id="ARBA00022833"/>
    </source>
</evidence>
<keyword evidence="2" id="KW-0863">Zinc-finger</keyword>
<organism evidence="6 7">
    <name type="scientific">Frankliniella fusca</name>
    <dbReference type="NCBI Taxonomy" id="407009"/>
    <lineage>
        <taxon>Eukaryota</taxon>
        <taxon>Metazoa</taxon>
        <taxon>Ecdysozoa</taxon>
        <taxon>Arthropoda</taxon>
        <taxon>Hexapoda</taxon>
        <taxon>Insecta</taxon>
        <taxon>Pterygota</taxon>
        <taxon>Neoptera</taxon>
        <taxon>Paraneoptera</taxon>
        <taxon>Thysanoptera</taxon>
        <taxon>Terebrantia</taxon>
        <taxon>Thripoidea</taxon>
        <taxon>Thripidae</taxon>
        <taxon>Frankliniella</taxon>
    </lineage>
</organism>
<dbReference type="EMBL" id="JAHWGI010000968">
    <property type="protein sequence ID" value="KAK3918973.1"/>
    <property type="molecule type" value="Genomic_DNA"/>
</dbReference>
<dbReference type="AlphaFoldDB" id="A0AAE1HD30"/>
<evidence type="ECO:0000313" key="6">
    <source>
        <dbReference type="EMBL" id="KAK3918973.1"/>
    </source>
</evidence>
<sequence length="117" mass="13293">MSDNIELVRSNKGKLTLCHGGFTYTEHSRNLRLLKIYWRCTERSVCNARIHTNLDEAHLRVLREAKHIGHLPDHRAIEAKKVVQGIKRHAAEHPNEPPQQVREALSASTAMRSGTAL</sequence>
<protein>
    <submittedName>
        <fullName evidence="6">Multisite-specific tRNA:(Cytosine-C(5))-methyltransferase trm4b</fullName>
    </submittedName>
</protein>
<feature type="compositionally biased region" description="Polar residues" evidence="4">
    <location>
        <begin position="106"/>
        <end position="117"/>
    </location>
</feature>
<evidence type="ECO:0000256" key="4">
    <source>
        <dbReference type="SAM" id="MobiDB-lite"/>
    </source>
</evidence>
<proteinExistence type="predicted"/>
<dbReference type="GO" id="GO:0008270">
    <property type="term" value="F:zinc ion binding"/>
    <property type="evidence" value="ECO:0007669"/>
    <property type="project" value="UniProtKB-KW"/>
</dbReference>
<accession>A0AAE1HD30</accession>
<dbReference type="Pfam" id="PF04500">
    <property type="entry name" value="FLYWCH"/>
    <property type="match status" value="1"/>
</dbReference>
<gene>
    <name evidence="6" type="ORF">KUF71_001097</name>
</gene>
<evidence type="ECO:0000259" key="5">
    <source>
        <dbReference type="Pfam" id="PF04500"/>
    </source>
</evidence>
<name>A0AAE1HD30_9NEOP</name>
<dbReference type="Gene3D" id="2.20.25.240">
    <property type="match status" value="1"/>
</dbReference>
<keyword evidence="1" id="KW-0479">Metal-binding</keyword>
<reference evidence="6" key="2">
    <citation type="journal article" date="2023" name="BMC Genomics">
        <title>Pest status, molecular evolution, and epigenetic factors derived from the genome assembly of Frankliniella fusca, a thysanopteran phytovirus vector.</title>
        <authorList>
            <person name="Catto M.A."/>
            <person name="Labadie P.E."/>
            <person name="Jacobson A.L."/>
            <person name="Kennedy G.G."/>
            <person name="Srinivasan R."/>
            <person name="Hunt B.G."/>
        </authorList>
    </citation>
    <scope>NUCLEOTIDE SEQUENCE</scope>
    <source>
        <strain evidence="6">PL_HMW_Pooled</strain>
    </source>
</reference>
<feature type="region of interest" description="Disordered" evidence="4">
    <location>
        <begin position="90"/>
        <end position="117"/>
    </location>
</feature>